<proteinExistence type="predicted"/>
<sequence length="98" mass="11238">MSNKLSLIKNITIVIRKQTDPKERHKERSPLTAKPRKYNANGNNKIFPALSDVVFQEIVFQFKGNYGERTIFCRSECGVLRFAEKLEYAPICLLGYAA</sequence>
<dbReference type="WBParaSite" id="nRc.2.0.1.t26083-RA">
    <property type="protein sequence ID" value="nRc.2.0.1.t26083-RA"/>
    <property type="gene ID" value="nRc.2.0.1.g26083"/>
</dbReference>
<dbReference type="AlphaFoldDB" id="A0A915JIZ0"/>
<name>A0A915JIZ0_ROMCU</name>
<evidence type="ECO:0000313" key="2">
    <source>
        <dbReference type="Proteomes" id="UP000887565"/>
    </source>
</evidence>
<dbReference type="Proteomes" id="UP000887565">
    <property type="component" value="Unplaced"/>
</dbReference>
<evidence type="ECO:0000256" key="1">
    <source>
        <dbReference type="SAM" id="MobiDB-lite"/>
    </source>
</evidence>
<evidence type="ECO:0000313" key="3">
    <source>
        <dbReference type="WBParaSite" id="nRc.2.0.1.t26083-RA"/>
    </source>
</evidence>
<reference evidence="3" key="1">
    <citation type="submission" date="2022-11" db="UniProtKB">
        <authorList>
            <consortium name="WormBaseParasite"/>
        </authorList>
    </citation>
    <scope>IDENTIFICATION</scope>
</reference>
<accession>A0A915JIZ0</accession>
<feature type="compositionally biased region" description="Basic and acidic residues" evidence="1">
    <location>
        <begin position="18"/>
        <end position="29"/>
    </location>
</feature>
<keyword evidence="2" id="KW-1185">Reference proteome</keyword>
<protein>
    <submittedName>
        <fullName evidence="3">Uncharacterized protein</fullName>
    </submittedName>
</protein>
<feature type="region of interest" description="Disordered" evidence="1">
    <location>
        <begin position="18"/>
        <end position="39"/>
    </location>
</feature>
<organism evidence="2 3">
    <name type="scientific">Romanomermis culicivorax</name>
    <name type="common">Nematode worm</name>
    <dbReference type="NCBI Taxonomy" id="13658"/>
    <lineage>
        <taxon>Eukaryota</taxon>
        <taxon>Metazoa</taxon>
        <taxon>Ecdysozoa</taxon>
        <taxon>Nematoda</taxon>
        <taxon>Enoplea</taxon>
        <taxon>Dorylaimia</taxon>
        <taxon>Mermithida</taxon>
        <taxon>Mermithoidea</taxon>
        <taxon>Mermithidae</taxon>
        <taxon>Romanomermis</taxon>
    </lineage>
</organism>